<gene>
    <name evidence="1" type="ORF">FMOSSE_LOCUS6624</name>
</gene>
<name>A0A9N9FQC8_FUNMO</name>
<comment type="caution">
    <text evidence="1">The sequence shown here is derived from an EMBL/GenBank/DDBJ whole genome shotgun (WGS) entry which is preliminary data.</text>
</comment>
<protein>
    <submittedName>
        <fullName evidence="1">8637_t:CDS:1</fullName>
    </submittedName>
</protein>
<dbReference type="Proteomes" id="UP000789375">
    <property type="component" value="Unassembled WGS sequence"/>
</dbReference>
<organism evidence="1 2">
    <name type="scientific">Funneliformis mosseae</name>
    <name type="common">Endomycorrhizal fungus</name>
    <name type="synonym">Glomus mosseae</name>
    <dbReference type="NCBI Taxonomy" id="27381"/>
    <lineage>
        <taxon>Eukaryota</taxon>
        <taxon>Fungi</taxon>
        <taxon>Fungi incertae sedis</taxon>
        <taxon>Mucoromycota</taxon>
        <taxon>Glomeromycotina</taxon>
        <taxon>Glomeromycetes</taxon>
        <taxon>Glomerales</taxon>
        <taxon>Glomeraceae</taxon>
        <taxon>Funneliformis</taxon>
    </lineage>
</organism>
<evidence type="ECO:0000313" key="2">
    <source>
        <dbReference type="Proteomes" id="UP000789375"/>
    </source>
</evidence>
<evidence type="ECO:0000313" key="1">
    <source>
        <dbReference type="EMBL" id="CAG8554158.1"/>
    </source>
</evidence>
<dbReference type="EMBL" id="CAJVPP010001414">
    <property type="protein sequence ID" value="CAG8554158.1"/>
    <property type="molecule type" value="Genomic_DNA"/>
</dbReference>
<sequence length="63" mass="7270">MRVLSFMIRGGSETDILIGSKSSNSKSSSESKREFSLLTKLDMPIFYLKRLEYRFNILISYAN</sequence>
<dbReference type="AlphaFoldDB" id="A0A9N9FQC8"/>
<keyword evidence="2" id="KW-1185">Reference proteome</keyword>
<accession>A0A9N9FQC8</accession>
<proteinExistence type="predicted"/>
<reference evidence="1" key="1">
    <citation type="submission" date="2021-06" db="EMBL/GenBank/DDBJ databases">
        <authorList>
            <person name="Kallberg Y."/>
            <person name="Tangrot J."/>
            <person name="Rosling A."/>
        </authorList>
    </citation>
    <scope>NUCLEOTIDE SEQUENCE</scope>
    <source>
        <strain evidence="1">87-6 pot B 2015</strain>
    </source>
</reference>